<dbReference type="SUPFAM" id="SSF52540">
    <property type="entry name" value="P-loop containing nucleoside triphosphate hydrolases"/>
    <property type="match status" value="1"/>
</dbReference>
<name>A0ABR4RPI6_9LACO</name>
<dbReference type="InterPro" id="IPR027417">
    <property type="entry name" value="P-loop_NTPase"/>
</dbReference>
<feature type="domain" description="ABC transporter" evidence="3">
    <location>
        <begin position="57"/>
        <end position="290"/>
    </location>
</feature>
<accession>A0ABR4RPI6</accession>
<protein>
    <submittedName>
        <fullName evidence="4">Lipid A export permease/ATP-binding protein MsbA, msbA</fullName>
    </submittedName>
</protein>
<keyword evidence="5" id="KW-1185">Reference proteome</keyword>
<dbReference type="PANTHER" id="PTHR43394">
    <property type="entry name" value="ATP-DEPENDENT PERMEASE MDL1, MITOCHONDRIAL"/>
    <property type="match status" value="1"/>
</dbReference>
<dbReference type="SMART" id="SM00382">
    <property type="entry name" value="AAA"/>
    <property type="match status" value="1"/>
</dbReference>
<evidence type="ECO:0000256" key="2">
    <source>
        <dbReference type="ARBA" id="ARBA00022840"/>
    </source>
</evidence>
<dbReference type="EMBL" id="JMHU01000008">
    <property type="protein sequence ID" value="KDA45853.1"/>
    <property type="molecule type" value="Genomic_DNA"/>
</dbReference>
<reference evidence="4 5" key="1">
    <citation type="submission" date="2014-04" db="EMBL/GenBank/DDBJ databases">
        <title>Draft Genome Sequence of Lactobacillus animalis 381-IL-28.</title>
        <authorList>
            <person name="Sturino J.M."/>
            <person name="Rajendran M."/>
            <person name="Altermann E."/>
        </authorList>
    </citation>
    <scope>NUCLEOTIDE SEQUENCE [LARGE SCALE GENOMIC DNA]</scope>
    <source>
        <strain evidence="4 5">381-IL-28</strain>
    </source>
</reference>
<evidence type="ECO:0000259" key="3">
    <source>
        <dbReference type="PROSITE" id="PS50893"/>
    </source>
</evidence>
<comment type="caution">
    <text evidence="4">The sequence shown here is derived from an EMBL/GenBank/DDBJ whole genome shotgun (WGS) entry which is preliminary data.</text>
</comment>
<keyword evidence="2" id="KW-0067">ATP-binding</keyword>
<evidence type="ECO:0000256" key="1">
    <source>
        <dbReference type="ARBA" id="ARBA00022741"/>
    </source>
</evidence>
<evidence type="ECO:0000313" key="4">
    <source>
        <dbReference type="EMBL" id="KDA45853.1"/>
    </source>
</evidence>
<sequence length="296" mass="33716">MYISVIAYLVEGMTRLVEDSSLLYASLLWVKKYQRFLEFKEKQTDGTLEFKGDFKKLKLEHVSFMYPFSKVEVLHDLNLEFNAGEKIAIVGENGSGKSTLVKLLLRYYDSSKGQILLDETPLSMYRCASYRKYLSAAFQDFSRFKLSVATNVSALKKGPISKIKACLARVGLTILEADLQQNLSKEFDHGTELSRGQWQKIALARCLYKDSSLCFLDEPTSALDARSEQQMYQEFLAADTGQTILFVTHRMSAVHLADRVLFLKNGTIAGFAPHAQLLQSDQTYRELYQLQKDAYK</sequence>
<dbReference type="Pfam" id="PF00005">
    <property type="entry name" value="ABC_tran"/>
    <property type="match status" value="1"/>
</dbReference>
<dbReference type="CDD" id="cd03228">
    <property type="entry name" value="ABCC_MRP_Like"/>
    <property type="match status" value="1"/>
</dbReference>
<organism evidence="4 5">
    <name type="scientific">Ligilactobacillus animalis</name>
    <dbReference type="NCBI Taxonomy" id="1605"/>
    <lineage>
        <taxon>Bacteria</taxon>
        <taxon>Bacillati</taxon>
        <taxon>Bacillota</taxon>
        <taxon>Bacilli</taxon>
        <taxon>Lactobacillales</taxon>
        <taxon>Lactobacillaceae</taxon>
        <taxon>Ligilactobacillus</taxon>
    </lineage>
</organism>
<keyword evidence="1" id="KW-0547">Nucleotide-binding</keyword>
<dbReference type="PROSITE" id="PS50893">
    <property type="entry name" value="ABC_TRANSPORTER_2"/>
    <property type="match status" value="1"/>
</dbReference>
<dbReference type="InterPro" id="IPR039421">
    <property type="entry name" value="Type_1_exporter"/>
</dbReference>
<dbReference type="Gene3D" id="3.40.50.300">
    <property type="entry name" value="P-loop containing nucleotide triphosphate hydrolases"/>
    <property type="match status" value="1"/>
</dbReference>
<gene>
    <name evidence="4" type="ORF">Lani381_0889</name>
</gene>
<dbReference type="InterPro" id="IPR003593">
    <property type="entry name" value="AAA+_ATPase"/>
</dbReference>
<proteinExistence type="predicted"/>
<dbReference type="PANTHER" id="PTHR43394:SF1">
    <property type="entry name" value="ATP-BINDING CASSETTE SUB-FAMILY B MEMBER 10, MITOCHONDRIAL"/>
    <property type="match status" value="1"/>
</dbReference>
<evidence type="ECO:0000313" key="5">
    <source>
        <dbReference type="Proteomes" id="UP000027129"/>
    </source>
</evidence>
<dbReference type="Proteomes" id="UP000027129">
    <property type="component" value="Unassembled WGS sequence"/>
</dbReference>
<dbReference type="InterPro" id="IPR003439">
    <property type="entry name" value="ABC_transporter-like_ATP-bd"/>
</dbReference>